<comment type="caution">
    <text evidence="2">The sequence shown here is derived from an EMBL/GenBank/DDBJ whole genome shotgun (WGS) entry which is preliminary data.</text>
</comment>
<accession>A0ABX3S448</accession>
<dbReference type="RefSeq" id="WP_139800302.1">
    <property type="nucleotide sequence ID" value="NZ_MVHL01000217.1"/>
</dbReference>
<feature type="non-terminal residue" evidence="2">
    <location>
        <position position="109"/>
    </location>
</feature>
<dbReference type="EMBL" id="MVHL01000217">
    <property type="protein sequence ID" value="ORA32710.1"/>
    <property type="molecule type" value="Genomic_DNA"/>
</dbReference>
<organism evidence="2 3">
    <name type="scientific">Mycobacterium bouchedurhonense</name>
    <dbReference type="NCBI Taxonomy" id="701041"/>
    <lineage>
        <taxon>Bacteria</taxon>
        <taxon>Bacillati</taxon>
        <taxon>Actinomycetota</taxon>
        <taxon>Actinomycetes</taxon>
        <taxon>Mycobacteriales</taxon>
        <taxon>Mycobacteriaceae</taxon>
        <taxon>Mycobacterium</taxon>
        <taxon>Mycobacterium avium complex (MAC)</taxon>
    </lineage>
</organism>
<dbReference type="PANTHER" id="PTHR45527">
    <property type="entry name" value="NONRIBOSOMAL PEPTIDE SYNTHETASE"/>
    <property type="match status" value="1"/>
</dbReference>
<dbReference type="InterPro" id="IPR000873">
    <property type="entry name" value="AMP-dep_synth/lig_dom"/>
</dbReference>
<dbReference type="Gene3D" id="3.40.50.12780">
    <property type="entry name" value="N-terminal domain of ligase-like"/>
    <property type="match status" value="1"/>
</dbReference>
<dbReference type="Pfam" id="PF00501">
    <property type="entry name" value="AMP-binding"/>
    <property type="match status" value="1"/>
</dbReference>
<feature type="non-terminal residue" evidence="2">
    <location>
        <position position="1"/>
    </location>
</feature>
<dbReference type="InterPro" id="IPR042099">
    <property type="entry name" value="ANL_N_sf"/>
</dbReference>
<keyword evidence="3" id="KW-1185">Reference proteome</keyword>
<name>A0ABX3S448_MYCBC</name>
<dbReference type="PANTHER" id="PTHR45527:SF1">
    <property type="entry name" value="FATTY ACID SYNTHASE"/>
    <property type="match status" value="1"/>
</dbReference>
<evidence type="ECO:0000313" key="2">
    <source>
        <dbReference type="EMBL" id="ORA32710.1"/>
    </source>
</evidence>
<reference evidence="2 3" key="1">
    <citation type="submission" date="2017-02" db="EMBL/GenBank/DDBJ databases">
        <title>The new phylogeny of genus Mycobacterium.</title>
        <authorList>
            <person name="Tortoli E."/>
            <person name="Trovato A."/>
            <person name="Cirillo D.M."/>
        </authorList>
    </citation>
    <scope>NUCLEOTIDE SEQUENCE [LARGE SCALE GENOMIC DNA]</scope>
    <source>
        <strain evidence="2 3">DSM 45439</strain>
    </source>
</reference>
<sequence length="109" mass="11595">RRLSSIDLLDPDEHARLDALGNRAALTRPQNPPTSIPAMFAAQVARTPHAVALTANGRSVTYRRLEEHANQLAHQLIRYGAGPGRCVAVLLERSAEAVAAILGVLKAGA</sequence>
<dbReference type="Proteomes" id="UP000192293">
    <property type="component" value="Unassembled WGS sequence"/>
</dbReference>
<dbReference type="SUPFAM" id="SSF56801">
    <property type="entry name" value="Acetyl-CoA synthetase-like"/>
    <property type="match status" value="1"/>
</dbReference>
<feature type="domain" description="AMP-dependent synthetase/ligase" evidence="1">
    <location>
        <begin position="40"/>
        <end position="109"/>
    </location>
</feature>
<evidence type="ECO:0000259" key="1">
    <source>
        <dbReference type="Pfam" id="PF00501"/>
    </source>
</evidence>
<protein>
    <recommendedName>
        <fullName evidence="1">AMP-dependent synthetase/ligase domain-containing protein</fullName>
    </recommendedName>
</protein>
<gene>
    <name evidence="2" type="ORF">BST19_28580</name>
</gene>
<evidence type="ECO:0000313" key="3">
    <source>
        <dbReference type="Proteomes" id="UP000192293"/>
    </source>
</evidence>
<proteinExistence type="predicted"/>